<dbReference type="EMBL" id="HBGW01048760">
    <property type="protein sequence ID" value="CAD9580031.1"/>
    <property type="molecule type" value="Transcribed_RNA"/>
</dbReference>
<feature type="compositionally biased region" description="Basic and acidic residues" evidence="1">
    <location>
        <begin position="285"/>
        <end position="298"/>
    </location>
</feature>
<gene>
    <name evidence="2" type="ORF">BRAN1462_LOCUS31070</name>
</gene>
<feature type="region of interest" description="Disordered" evidence="1">
    <location>
        <begin position="1"/>
        <end position="50"/>
    </location>
</feature>
<reference evidence="2" key="1">
    <citation type="submission" date="2021-01" db="EMBL/GenBank/DDBJ databases">
        <authorList>
            <person name="Corre E."/>
            <person name="Pelletier E."/>
            <person name="Niang G."/>
            <person name="Scheremetjew M."/>
            <person name="Finn R."/>
            <person name="Kale V."/>
            <person name="Holt S."/>
            <person name="Cochrane G."/>
            <person name="Meng A."/>
            <person name="Brown T."/>
            <person name="Cohen L."/>
        </authorList>
    </citation>
    <scope>NUCLEOTIDE SEQUENCE</scope>
    <source>
        <strain evidence="2">RCC3387</strain>
    </source>
</reference>
<feature type="region of interest" description="Disordered" evidence="1">
    <location>
        <begin position="275"/>
        <end position="311"/>
    </location>
</feature>
<feature type="compositionally biased region" description="Basic and acidic residues" evidence="1">
    <location>
        <begin position="24"/>
        <end position="36"/>
    </location>
</feature>
<dbReference type="InterPro" id="IPR011990">
    <property type="entry name" value="TPR-like_helical_dom_sf"/>
</dbReference>
<sequence length="608" mass="66707">MEGAEEVESPINQKKDRRKKKTAKKVDARELAKEISDVQPNVSKYHGGDPTATQAATATMGFGAAGMGSTAAGRSTTGMASTVGDFNPERRSWPLPTADHRACADLFALYLYNMHRRRELTKMWQTLCGAYERGMDTYAELLNRNPALAPMLESIAAQLKRGSVVGYDKAFIAKQRKEGDTASNAGRSSAADMFASTRKGAFGASAKMGDAEATALPAVGGSSITRLPKAVGPAAGGETGRENDVSGEYLATYLKEMDGDDSQFKDIVASVIPLSTGTSPRRKPPHESILETESEKAAEAAGDSIPEEKPKRPKLDVPFCLKRVKPIWLPIKAHRFSAYRTKVLQLLPQRVLQQYVDFEKQGQYAACIKLLESATVGSLNVLSPATLVSNKPLLVETVLQLIVGYSGLCLKNNQGQVAVRLITQVIDNMSLALRDLHPGHRKVLEAYLYDTALSISYYMPADIGLSERSEAFFQQASDRYLALGHTNRYCKCCLRAAAVFHGQGHFAEAEYYTQQALNKLSDSPVSSLLAVCYHNLGVHTIVQHRLADAVAHVRSYVALLRQLPKLGNAWMQQMDNTQWLILKTHELWPEFQHSSDMRDSQAGTKFGY</sequence>
<organism evidence="2">
    <name type="scientific">Zooxanthella nutricula</name>
    <dbReference type="NCBI Taxonomy" id="1333877"/>
    <lineage>
        <taxon>Eukaryota</taxon>
        <taxon>Sar</taxon>
        <taxon>Alveolata</taxon>
        <taxon>Dinophyceae</taxon>
        <taxon>Peridiniales</taxon>
        <taxon>Peridiniales incertae sedis</taxon>
        <taxon>Zooxanthella</taxon>
    </lineage>
</organism>
<accession>A0A7S2KLG6</accession>
<name>A0A7S2KLG6_9DINO</name>
<dbReference type="SUPFAM" id="SSF48452">
    <property type="entry name" value="TPR-like"/>
    <property type="match status" value="1"/>
</dbReference>
<evidence type="ECO:0000313" key="2">
    <source>
        <dbReference type="EMBL" id="CAD9580031.1"/>
    </source>
</evidence>
<protein>
    <submittedName>
        <fullName evidence="2">Uncharacterized protein</fullName>
    </submittedName>
</protein>
<evidence type="ECO:0000256" key="1">
    <source>
        <dbReference type="SAM" id="MobiDB-lite"/>
    </source>
</evidence>
<dbReference type="Gene3D" id="1.25.40.10">
    <property type="entry name" value="Tetratricopeptide repeat domain"/>
    <property type="match status" value="1"/>
</dbReference>
<proteinExistence type="predicted"/>
<dbReference type="AlphaFoldDB" id="A0A7S2KLG6"/>